<evidence type="ECO:0000256" key="1">
    <source>
        <dbReference type="SAM" id="Coils"/>
    </source>
</evidence>
<evidence type="ECO:0000313" key="3">
    <source>
        <dbReference type="Proteomes" id="UP000184396"/>
    </source>
</evidence>
<sequence>MKTTKLCKHCCQTFEARRSNHVYCTTSCKTKASYKKNDYKYVSGHYQKEEVVSSEKLAVPANQDLINLLQDLEKKIEGLENKSSIKSASIKEAALGTIAADATIYATKKIFAPTSLPATKGDIVFLRKELNELKIIIQNHLNH</sequence>
<dbReference type="EMBL" id="FQYK01000013">
    <property type="protein sequence ID" value="SHJ18989.1"/>
    <property type="molecule type" value="Genomic_DNA"/>
</dbReference>
<protein>
    <submittedName>
        <fullName evidence="2">Uncharacterized protein</fullName>
    </submittedName>
</protein>
<accession>A0A1M6HA62</accession>
<name>A0A1M6HA62_9FLAO</name>
<keyword evidence="3" id="KW-1185">Reference proteome</keyword>
<evidence type="ECO:0000313" key="2">
    <source>
        <dbReference type="EMBL" id="SHJ18989.1"/>
    </source>
</evidence>
<feature type="coiled-coil region" evidence="1">
    <location>
        <begin position="62"/>
        <end position="89"/>
    </location>
</feature>
<dbReference type="OrthoDB" id="1134968at2"/>
<organism evidence="2 3">
    <name type="scientific">Algibacter luteus</name>
    <dbReference type="NCBI Taxonomy" id="1178825"/>
    <lineage>
        <taxon>Bacteria</taxon>
        <taxon>Pseudomonadati</taxon>
        <taxon>Bacteroidota</taxon>
        <taxon>Flavobacteriia</taxon>
        <taxon>Flavobacteriales</taxon>
        <taxon>Flavobacteriaceae</taxon>
        <taxon>Algibacter</taxon>
    </lineage>
</organism>
<reference evidence="2 3" key="1">
    <citation type="submission" date="2016-11" db="EMBL/GenBank/DDBJ databases">
        <authorList>
            <person name="Jaros S."/>
            <person name="Januszkiewicz K."/>
            <person name="Wedrychowicz H."/>
        </authorList>
    </citation>
    <scope>NUCLEOTIDE SEQUENCE [LARGE SCALE GENOMIC DNA]</scope>
    <source>
        <strain evidence="2 3">CGMCC 1.12213</strain>
    </source>
</reference>
<dbReference type="Proteomes" id="UP000184396">
    <property type="component" value="Unassembled WGS sequence"/>
</dbReference>
<keyword evidence="1" id="KW-0175">Coiled coil</keyword>
<proteinExistence type="predicted"/>
<dbReference type="AlphaFoldDB" id="A0A1M6HA62"/>
<dbReference type="STRING" id="1178825.SAMN05216261_3092"/>
<gene>
    <name evidence="2" type="ORF">SAMN05216261_3092</name>
</gene>
<dbReference type="RefSeq" id="WP_019388855.1">
    <property type="nucleotide sequence ID" value="NZ_ALIH01000021.1"/>
</dbReference>